<dbReference type="GO" id="GO:0003714">
    <property type="term" value="F:transcription corepressor activity"/>
    <property type="evidence" value="ECO:0007669"/>
    <property type="project" value="TreeGrafter"/>
</dbReference>
<dbReference type="InterPro" id="IPR000536">
    <property type="entry name" value="Nucl_hrmn_rcpt_lig-bd"/>
</dbReference>
<dbReference type="GO" id="GO:0003677">
    <property type="term" value="F:DNA binding"/>
    <property type="evidence" value="ECO:0007669"/>
    <property type="project" value="UniProtKB-KW"/>
</dbReference>
<dbReference type="Proteomes" id="UP000504632">
    <property type="component" value="Chromosome 9"/>
</dbReference>
<keyword evidence="11" id="KW-0090">Biological rhythms</keyword>
<keyword evidence="15" id="KW-0539">Nucleus</keyword>
<dbReference type="InterPro" id="IPR033544">
    <property type="entry name" value="NR0B1/2"/>
</dbReference>
<evidence type="ECO:0000256" key="13">
    <source>
        <dbReference type="ARBA" id="ARBA00023163"/>
    </source>
</evidence>
<evidence type="ECO:0000256" key="14">
    <source>
        <dbReference type="ARBA" id="ARBA00023170"/>
    </source>
</evidence>
<dbReference type="SUPFAM" id="SSF48508">
    <property type="entry name" value="Nuclear receptor ligand-binding domain"/>
    <property type="match status" value="1"/>
</dbReference>
<dbReference type="FunFam" id="1.10.565.10:FF:000028">
    <property type="entry name" value="Nuclear receptor subfamily 0 group B member 2"/>
    <property type="match status" value="1"/>
</dbReference>
<keyword evidence="6" id="KW-0678">Repressor</keyword>
<evidence type="ECO:0000256" key="9">
    <source>
        <dbReference type="ARBA" id="ARBA00022833"/>
    </source>
</evidence>
<evidence type="ECO:0000256" key="10">
    <source>
        <dbReference type="ARBA" id="ARBA00023015"/>
    </source>
</evidence>
<dbReference type="GO" id="GO:0005737">
    <property type="term" value="C:cytoplasm"/>
    <property type="evidence" value="ECO:0007669"/>
    <property type="project" value="UniProtKB-SubCell"/>
</dbReference>
<dbReference type="GO" id="GO:0007623">
    <property type="term" value="P:circadian rhythm"/>
    <property type="evidence" value="ECO:0007669"/>
    <property type="project" value="TreeGrafter"/>
</dbReference>
<protein>
    <recommendedName>
        <fullName evidence="17">Nuclear receptor subfamily 0 group B member 2</fullName>
    </recommendedName>
    <alternativeName>
        <fullName evidence="19">Orphan nuclear receptor SHP</fullName>
    </alternativeName>
    <alternativeName>
        <fullName evidence="18">Small heterodimer partner</fullName>
    </alternativeName>
</protein>
<evidence type="ECO:0000256" key="15">
    <source>
        <dbReference type="ARBA" id="ARBA00023242"/>
    </source>
</evidence>
<organism evidence="21 22">
    <name type="scientific">Chanos chanos</name>
    <name type="common">Milkfish</name>
    <name type="synonym">Mugil chanos</name>
    <dbReference type="NCBI Taxonomy" id="29144"/>
    <lineage>
        <taxon>Eukaryota</taxon>
        <taxon>Metazoa</taxon>
        <taxon>Chordata</taxon>
        <taxon>Craniata</taxon>
        <taxon>Vertebrata</taxon>
        <taxon>Euteleostomi</taxon>
        <taxon>Actinopterygii</taxon>
        <taxon>Neopterygii</taxon>
        <taxon>Teleostei</taxon>
        <taxon>Ostariophysi</taxon>
        <taxon>Gonorynchiformes</taxon>
        <taxon>Chanidae</taxon>
        <taxon>Chanos</taxon>
    </lineage>
</organism>
<evidence type="ECO:0000256" key="4">
    <source>
        <dbReference type="ARBA" id="ARBA00022481"/>
    </source>
</evidence>
<evidence type="ECO:0000313" key="22">
    <source>
        <dbReference type="RefSeq" id="XP_030639895.1"/>
    </source>
</evidence>
<gene>
    <name evidence="22" type="primary">nr0b2a</name>
</gene>
<comment type="subcellular location">
    <subcellularLocation>
        <location evidence="2">Cytoplasm</location>
    </subcellularLocation>
    <subcellularLocation>
        <location evidence="1">Nucleus</location>
    </subcellularLocation>
</comment>
<dbReference type="Gene3D" id="1.10.565.10">
    <property type="entry name" value="Retinoid X Receptor"/>
    <property type="match status" value="1"/>
</dbReference>
<evidence type="ECO:0000256" key="8">
    <source>
        <dbReference type="ARBA" id="ARBA00022771"/>
    </source>
</evidence>
<evidence type="ECO:0000256" key="12">
    <source>
        <dbReference type="ARBA" id="ARBA00023125"/>
    </source>
</evidence>
<dbReference type="PRINTS" id="PR00398">
    <property type="entry name" value="STRDHORMONER"/>
</dbReference>
<keyword evidence="14 22" id="KW-0675">Receptor</keyword>
<evidence type="ECO:0000256" key="1">
    <source>
        <dbReference type="ARBA" id="ARBA00004123"/>
    </source>
</evidence>
<evidence type="ECO:0000256" key="16">
    <source>
        <dbReference type="ARBA" id="ARBA00056248"/>
    </source>
</evidence>
<dbReference type="GO" id="GO:0005634">
    <property type="term" value="C:nucleus"/>
    <property type="evidence" value="ECO:0007669"/>
    <property type="project" value="UniProtKB-SubCell"/>
</dbReference>
<keyword evidence="9" id="KW-0862">Zinc</keyword>
<feature type="domain" description="NR LBD" evidence="20">
    <location>
        <begin position="31"/>
        <end position="258"/>
    </location>
</feature>
<dbReference type="PROSITE" id="PS51843">
    <property type="entry name" value="NR_LBD"/>
    <property type="match status" value="1"/>
</dbReference>
<reference evidence="22" key="1">
    <citation type="submission" date="2025-08" db="UniProtKB">
        <authorList>
            <consortium name="RefSeq"/>
        </authorList>
    </citation>
    <scope>IDENTIFICATION</scope>
</reference>
<name>A0A6J2W3G0_CHACN</name>
<dbReference type="Pfam" id="PF00104">
    <property type="entry name" value="Hormone_recep"/>
    <property type="match status" value="1"/>
</dbReference>
<evidence type="ECO:0000256" key="17">
    <source>
        <dbReference type="ARBA" id="ARBA00072464"/>
    </source>
</evidence>
<keyword evidence="4" id="KW-0488">Methylation</keyword>
<evidence type="ECO:0000313" key="21">
    <source>
        <dbReference type="Proteomes" id="UP000504632"/>
    </source>
</evidence>
<dbReference type="FunCoup" id="A0A6J2W3G0">
    <property type="interactions" value="1025"/>
</dbReference>
<evidence type="ECO:0000256" key="18">
    <source>
        <dbReference type="ARBA" id="ARBA00078042"/>
    </source>
</evidence>
<dbReference type="SMART" id="SM00430">
    <property type="entry name" value="HOLI"/>
    <property type="match status" value="1"/>
</dbReference>
<dbReference type="InParanoid" id="A0A6J2W3G0"/>
<dbReference type="InterPro" id="IPR001723">
    <property type="entry name" value="Nuclear_hrmn_rcpt"/>
</dbReference>
<accession>A0A6J2W3G0</accession>
<evidence type="ECO:0000256" key="2">
    <source>
        <dbReference type="ARBA" id="ARBA00004496"/>
    </source>
</evidence>
<dbReference type="PANTHER" id="PTHR24081:SF0">
    <property type="entry name" value="NUCLEAR RECEPTOR SUBFAMILY 0 GROUP B MEMBER 2"/>
    <property type="match status" value="1"/>
</dbReference>
<evidence type="ECO:0000256" key="19">
    <source>
        <dbReference type="ARBA" id="ARBA00081893"/>
    </source>
</evidence>
<comment type="similarity">
    <text evidence="3">Belongs to the nuclear hormone receptor family. NR0 subfamily.</text>
</comment>
<keyword evidence="10" id="KW-0805">Transcription regulation</keyword>
<dbReference type="AlphaFoldDB" id="A0A6J2W3G0"/>
<comment type="function">
    <text evidence="16">Transcriptional regulator that acts as a negative regulator of receptor-dependent signaling pathways. Specifically inhibits transactivation of the nuclear receptor with which it interacts. Inhibits transcriptional activity of NEUROD1 on E-box-containing promoter by interfering with the coactivation function of the p300/CBP-mediated transcription complex for NEUROD1. Essential component of the liver circadian clock which via its interaction with NR1D1 and RORG regulates NPAS2-mediated hepatic lipid metabolism. Regulates the circadian expression of cytochrome P450 (CYP) enzymes. Represses: NR5A2 and HNF4A to down-regulate CYP2C38, NFLI3 to up-regulate CYP2A5, BHLHE41/HNF1A axis to up-regulate CYP1A2, CYP2E1 and CYP3A11, and NR1D1 to up-regulate CYP2B10, CYP4A10 and CYP4A14.</text>
</comment>
<dbReference type="CTD" id="403010"/>
<keyword evidence="8" id="KW-0863">Zinc-finger</keyword>
<keyword evidence="7" id="KW-0479">Metal-binding</keyword>
<dbReference type="RefSeq" id="XP_030639895.1">
    <property type="nucleotide sequence ID" value="XM_030784035.1"/>
</dbReference>
<keyword evidence="12" id="KW-0238">DNA-binding</keyword>
<sequence>MDYECHCVDNNNGQPSAILYHILSRTDNDEPTHNNLNCNLVAHKCHCDTRRTVCLKTPKETCQVASGVLVKTIHFMKSLPAFQQLPLKDQLTLLQNCWAPLFILGLAQERVSFDVTDTPAPSMLKRILLNHRESHDSDREQPTLAGVEKIMSCLKKFWSLDLSPKEYAYLKGTIIFNPDVSDLKASLFIEGLQQEAQHALREVVFPLHPEDRGRFARILLTASSLKTITPSLITELFFRPVIGQAHLLDLLVEMLFTR</sequence>
<evidence type="ECO:0000256" key="6">
    <source>
        <dbReference type="ARBA" id="ARBA00022491"/>
    </source>
</evidence>
<keyword evidence="21" id="KW-1185">Reference proteome</keyword>
<keyword evidence="13" id="KW-0804">Transcription</keyword>
<dbReference type="OrthoDB" id="9926883at2759"/>
<dbReference type="GO" id="GO:0000122">
    <property type="term" value="P:negative regulation of transcription by RNA polymerase II"/>
    <property type="evidence" value="ECO:0007669"/>
    <property type="project" value="TreeGrafter"/>
</dbReference>
<evidence type="ECO:0000256" key="11">
    <source>
        <dbReference type="ARBA" id="ARBA00023108"/>
    </source>
</evidence>
<evidence type="ECO:0000256" key="5">
    <source>
        <dbReference type="ARBA" id="ARBA00022490"/>
    </source>
</evidence>
<keyword evidence="5" id="KW-0963">Cytoplasm</keyword>
<evidence type="ECO:0000256" key="7">
    <source>
        <dbReference type="ARBA" id="ARBA00022723"/>
    </source>
</evidence>
<dbReference type="PANTHER" id="PTHR24081">
    <property type="entry name" value="NUCLEAR RECEPTOR SUBFAMILY 0 GROUP B"/>
    <property type="match status" value="1"/>
</dbReference>
<proteinExistence type="inferred from homology"/>
<evidence type="ECO:0000256" key="3">
    <source>
        <dbReference type="ARBA" id="ARBA00006647"/>
    </source>
</evidence>
<dbReference type="GO" id="GO:0008270">
    <property type="term" value="F:zinc ion binding"/>
    <property type="evidence" value="ECO:0007669"/>
    <property type="project" value="UniProtKB-KW"/>
</dbReference>
<dbReference type="GeneID" id="115820446"/>
<dbReference type="InterPro" id="IPR035500">
    <property type="entry name" value="NHR-like_dom_sf"/>
</dbReference>
<evidence type="ECO:0000259" key="20">
    <source>
        <dbReference type="PROSITE" id="PS51843"/>
    </source>
</evidence>